<keyword evidence="1" id="KW-1133">Transmembrane helix</keyword>
<keyword evidence="1" id="KW-0812">Transmembrane</keyword>
<reference evidence="2" key="2">
    <citation type="journal article" date="2015" name="Fish Shellfish Immunol.">
        <title>Early steps in the European eel (Anguilla anguilla)-Vibrio vulnificus interaction in the gills: Role of the RtxA13 toxin.</title>
        <authorList>
            <person name="Callol A."/>
            <person name="Pajuelo D."/>
            <person name="Ebbesson L."/>
            <person name="Teles M."/>
            <person name="MacKenzie S."/>
            <person name="Amaro C."/>
        </authorList>
    </citation>
    <scope>NUCLEOTIDE SEQUENCE</scope>
</reference>
<protein>
    <submittedName>
        <fullName evidence="2">Uncharacterized protein</fullName>
    </submittedName>
</protein>
<accession>A0A0E9RH82</accession>
<evidence type="ECO:0000313" key="2">
    <source>
        <dbReference type="EMBL" id="JAH28506.1"/>
    </source>
</evidence>
<dbReference type="AlphaFoldDB" id="A0A0E9RH82"/>
<dbReference type="EMBL" id="GBXM01080071">
    <property type="protein sequence ID" value="JAH28506.1"/>
    <property type="molecule type" value="Transcribed_RNA"/>
</dbReference>
<keyword evidence="1" id="KW-0472">Membrane</keyword>
<organism evidence="2">
    <name type="scientific">Anguilla anguilla</name>
    <name type="common">European freshwater eel</name>
    <name type="synonym">Muraena anguilla</name>
    <dbReference type="NCBI Taxonomy" id="7936"/>
    <lineage>
        <taxon>Eukaryota</taxon>
        <taxon>Metazoa</taxon>
        <taxon>Chordata</taxon>
        <taxon>Craniata</taxon>
        <taxon>Vertebrata</taxon>
        <taxon>Euteleostomi</taxon>
        <taxon>Actinopterygii</taxon>
        <taxon>Neopterygii</taxon>
        <taxon>Teleostei</taxon>
        <taxon>Anguilliformes</taxon>
        <taxon>Anguillidae</taxon>
        <taxon>Anguilla</taxon>
    </lineage>
</organism>
<reference evidence="2" key="1">
    <citation type="submission" date="2014-11" db="EMBL/GenBank/DDBJ databases">
        <authorList>
            <person name="Amaro Gonzalez C."/>
        </authorList>
    </citation>
    <scope>NUCLEOTIDE SEQUENCE</scope>
</reference>
<sequence>MRGSNRTAVNHTAIRRNPSSCSILCFVLPLTTSLPMILASIT</sequence>
<proteinExistence type="predicted"/>
<feature type="transmembrane region" description="Helical" evidence="1">
    <location>
        <begin position="21"/>
        <end position="41"/>
    </location>
</feature>
<name>A0A0E9RH82_ANGAN</name>
<evidence type="ECO:0000256" key="1">
    <source>
        <dbReference type="SAM" id="Phobius"/>
    </source>
</evidence>